<dbReference type="Proteomes" id="UP001151088">
    <property type="component" value="Unassembled WGS sequence"/>
</dbReference>
<evidence type="ECO:0000256" key="4">
    <source>
        <dbReference type="ARBA" id="ARBA00023136"/>
    </source>
</evidence>
<feature type="transmembrane region" description="Helical" evidence="5">
    <location>
        <begin position="72"/>
        <end position="92"/>
    </location>
</feature>
<organism evidence="6 7">
    <name type="scientific">Ancylobacter mangrovi</name>
    <dbReference type="NCBI Taxonomy" id="2972472"/>
    <lineage>
        <taxon>Bacteria</taxon>
        <taxon>Pseudomonadati</taxon>
        <taxon>Pseudomonadota</taxon>
        <taxon>Alphaproteobacteria</taxon>
        <taxon>Hyphomicrobiales</taxon>
        <taxon>Xanthobacteraceae</taxon>
        <taxon>Ancylobacter</taxon>
    </lineage>
</organism>
<dbReference type="EMBL" id="JANTHZ010000001">
    <property type="protein sequence ID" value="MCS0493598.1"/>
    <property type="molecule type" value="Genomic_DNA"/>
</dbReference>
<dbReference type="AlphaFoldDB" id="A0A9X2T552"/>
<reference evidence="6" key="1">
    <citation type="submission" date="2022-08" db="EMBL/GenBank/DDBJ databases">
        <authorList>
            <person name="Li F."/>
        </authorList>
    </citation>
    <scope>NUCLEOTIDE SEQUENCE</scope>
    <source>
        <strain evidence="6">MQZ15Z-1</strain>
    </source>
</reference>
<accession>A0A9X2T552</accession>
<keyword evidence="2 5" id="KW-0812">Transmembrane</keyword>
<feature type="transmembrane region" description="Helical" evidence="5">
    <location>
        <begin position="41"/>
        <end position="60"/>
    </location>
</feature>
<comment type="subcellular location">
    <subcellularLocation>
        <location evidence="1">Endomembrane system</location>
        <topology evidence="1">Multi-pass membrane protein</topology>
    </subcellularLocation>
</comment>
<feature type="transmembrane region" description="Helical" evidence="5">
    <location>
        <begin position="113"/>
        <end position="145"/>
    </location>
</feature>
<evidence type="ECO:0000256" key="1">
    <source>
        <dbReference type="ARBA" id="ARBA00004127"/>
    </source>
</evidence>
<sequence length="230" mass="25231">MSYAIDSRALDSRASEIHALDLPAGAPAPDLGRVQHARRRTLFLIALPALAVFPFIRSIWDWQGPMQEVVEDVGFALVLVAVLGRCWCSLYIGGRKMKKLVVRGPFSMVRNPLYFFSFIGAFGMGACSGSVVLATAFFAVTFLVFRGVVRKEEAALLAAFGAPYAAYCGRVPRFLPEPRLWHDEGTLEIHPGRVARTLIDALPFILAMPMFELIGALQLDGTLPVLLLLP</sequence>
<dbReference type="Pfam" id="PF04191">
    <property type="entry name" value="PEMT"/>
    <property type="match status" value="1"/>
</dbReference>
<gene>
    <name evidence="6" type="ORF">NVS89_00710</name>
</gene>
<evidence type="ECO:0000256" key="2">
    <source>
        <dbReference type="ARBA" id="ARBA00022692"/>
    </source>
</evidence>
<dbReference type="PANTHER" id="PTHR12714:SF9">
    <property type="entry name" value="PROTEIN-S-ISOPRENYLCYSTEINE O-METHYLTRANSFERASE"/>
    <property type="match status" value="1"/>
</dbReference>
<dbReference type="PANTHER" id="PTHR12714">
    <property type="entry name" value="PROTEIN-S ISOPRENYLCYSTEINE O-METHYLTRANSFERASE"/>
    <property type="match status" value="1"/>
</dbReference>
<proteinExistence type="predicted"/>
<evidence type="ECO:0000313" key="6">
    <source>
        <dbReference type="EMBL" id="MCS0493598.1"/>
    </source>
</evidence>
<keyword evidence="7" id="KW-1185">Reference proteome</keyword>
<dbReference type="Gene3D" id="1.20.120.1630">
    <property type="match status" value="1"/>
</dbReference>
<name>A0A9X2T552_9HYPH</name>
<dbReference type="InterPro" id="IPR007318">
    <property type="entry name" value="Phopholipid_MeTrfase"/>
</dbReference>
<keyword evidence="3 5" id="KW-1133">Transmembrane helix</keyword>
<evidence type="ECO:0000256" key="3">
    <source>
        <dbReference type="ARBA" id="ARBA00022989"/>
    </source>
</evidence>
<dbReference type="GO" id="GO:0012505">
    <property type="term" value="C:endomembrane system"/>
    <property type="evidence" value="ECO:0007669"/>
    <property type="project" value="UniProtKB-SubCell"/>
</dbReference>
<protein>
    <submittedName>
        <fullName evidence="6">Isoprenylcysteine carboxylmethyltransferase family protein</fullName>
    </submittedName>
</protein>
<dbReference type="RefSeq" id="WP_258730549.1">
    <property type="nucleotide sequence ID" value="NZ_JANTHZ010000001.1"/>
</dbReference>
<evidence type="ECO:0000313" key="7">
    <source>
        <dbReference type="Proteomes" id="UP001151088"/>
    </source>
</evidence>
<keyword evidence="4 5" id="KW-0472">Membrane</keyword>
<dbReference type="GO" id="GO:0016740">
    <property type="term" value="F:transferase activity"/>
    <property type="evidence" value="ECO:0007669"/>
    <property type="project" value="UniProtKB-ARBA"/>
</dbReference>
<comment type="caution">
    <text evidence="6">The sequence shown here is derived from an EMBL/GenBank/DDBJ whole genome shotgun (WGS) entry which is preliminary data.</text>
</comment>
<evidence type="ECO:0000256" key="5">
    <source>
        <dbReference type="SAM" id="Phobius"/>
    </source>
</evidence>